<dbReference type="GO" id="GO:0005506">
    <property type="term" value="F:iron ion binding"/>
    <property type="evidence" value="ECO:0007669"/>
    <property type="project" value="InterPro"/>
</dbReference>
<evidence type="ECO:0000256" key="8">
    <source>
        <dbReference type="RuleBase" id="RU000461"/>
    </source>
</evidence>
<dbReference type="PANTHER" id="PTHR47947:SF43">
    <property type="entry name" value="CYTOCHROME P450-RELATED"/>
    <property type="match status" value="1"/>
</dbReference>
<dbReference type="InterPro" id="IPR017972">
    <property type="entry name" value="Cyt_P450_CS"/>
</dbReference>
<evidence type="ECO:0000256" key="2">
    <source>
        <dbReference type="ARBA" id="ARBA00022617"/>
    </source>
</evidence>
<dbReference type="EMBL" id="MG874680">
    <property type="protein sequence ID" value="AXL93714.1"/>
    <property type="molecule type" value="mRNA"/>
</dbReference>
<evidence type="ECO:0000256" key="7">
    <source>
        <dbReference type="PIRSR" id="PIRSR602401-1"/>
    </source>
</evidence>
<dbReference type="CDD" id="cd20654">
    <property type="entry name" value="CYP82"/>
    <property type="match status" value="1"/>
</dbReference>
<proteinExistence type="evidence at transcript level"/>
<keyword evidence="5 7" id="KW-0408">Iron</keyword>
<dbReference type="AlphaFoldDB" id="R9WWB9"/>
<dbReference type="Gene3D" id="1.10.630.10">
    <property type="entry name" value="Cytochrome P450"/>
    <property type="match status" value="1"/>
</dbReference>
<dbReference type="PRINTS" id="PR00463">
    <property type="entry name" value="EP450I"/>
</dbReference>
<evidence type="ECO:0000256" key="1">
    <source>
        <dbReference type="ARBA" id="ARBA00001971"/>
    </source>
</evidence>
<organism evidence="9">
    <name type="scientific">Tanacetum cinerariifolium</name>
    <name type="common">Dalmatian daisy</name>
    <name type="synonym">Chrysanthemum cinerariifolium</name>
    <dbReference type="NCBI Taxonomy" id="118510"/>
    <lineage>
        <taxon>Eukaryota</taxon>
        <taxon>Viridiplantae</taxon>
        <taxon>Streptophyta</taxon>
        <taxon>Embryophyta</taxon>
        <taxon>Tracheophyta</taxon>
        <taxon>Spermatophyta</taxon>
        <taxon>Magnoliopsida</taxon>
        <taxon>eudicotyledons</taxon>
        <taxon>Gunneridae</taxon>
        <taxon>Pentapetalae</taxon>
        <taxon>asterids</taxon>
        <taxon>campanulids</taxon>
        <taxon>Asterales</taxon>
        <taxon>Asteraceae</taxon>
        <taxon>Asteroideae</taxon>
        <taxon>Anthemideae</taxon>
        <taxon>Anthemidinae</taxon>
        <taxon>Tanacetum</taxon>
    </lineage>
</organism>
<keyword evidence="4 8" id="KW-0560">Oxidoreductase</keyword>
<dbReference type="SUPFAM" id="SSF48264">
    <property type="entry name" value="Cytochrome P450"/>
    <property type="match status" value="1"/>
</dbReference>
<dbReference type="InterPro" id="IPR002401">
    <property type="entry name" value="Cyt_P450_E_grp-I"/>
</dbReference>
<evidence type="ECO:0000256" key="4">
    <source>
        <dbReference type="ARBA" id="ARBA00023002"/>
    </source>
</evidence>
<dbReference type="PRINTS" id="PR00385">
    <property type="entry name" value="P450"/>
</dbReference>
<dbReference type="FunFam" id="1.10.630.10:FF:000026">
    <property type="entry name" value="Cytochrome P450 82C4"/>
    <property type="match status" value="1"/>
</dbReference>
<comment type="cofactor">
    <cofactor evidence="1 7">
        <name>heme</name>
        <dbReference type="ChEBI" id="CHEBI:30413"/>
    </cofactor>
</comment>
<dbReference type="PROSITE" id="PS00086">
    <property type="entry name" value="CYTOCHROME_P450"/>
    <property type="match status" value="1"/>
</dbReference>
<dbReference type="GO" id="GO:0016114">
    <property type="term" value="P:terpenoid biosynthetic process"/>
    <property type="evidence" value="ECO:0007669"/>
    <property type="project" value="UniProtKB-UniPathway"/>
</dbReference>
<keyword evidence="6 8" id="KW-0503">Monooxygenase</keyword>
<accession>R9WWB9</accession>
<dbReference type="UniPathway" id="UPA00213"/>
<comment type="similarity">
    <text evidence="8">Belongs to the cytochrome P450 family.</text>
</comment>
<reference evidence="10" key="2">
    <citation type="journal article" date="2018" name="Plant Physiol.">
        <title>Jasmone Hydroxylase, a Key Enzyme in the Synthesis of the Alcohol Moiety of Pyrethrin Insecticides.</title>
        <authorList>
            <person name="Li W."/>
            <person name="Zhou F."/>
            <person name="Pichersky E."/>
        </authorList>
    </citation>
    <scope>NUCLEOTIDE SEQUENCE</scope>
</reference>
<dbReference type="GO" id="GO:0004497">
    <property type="term" value="F:monooxygenase activity"/>
    <property type="evidence" value="ECO:0007669"/>
    <property type="project" value="UniProtKB-KW"/>
</dbReference>
<dbReference type="InterPro" id="IPR050651">
    <property type="entry name" value="Plant_Cytochrome_P450_Monoox"/>
</dbReference>
<dbReference type="InterPro" id="IPR036396">
    <property type="entry name" value="Cyt_P450_sf"/>
</dbReference>
<feature type="binding site" description="axial binding residue" evidence="7">
    <location>
        <position position="458"/>
    </location>
    <ligand>
        <name>heme</name>
        <dbReference type="ChEBI" id="CHEBI:30413"/>
    </ligand>
    <ligandPart>
        <name>Fe</name>
        <dbReference type="ChEBI" id="CHEBI:18248"/>
    </ligandPart>
</feature>
<dbReference type="InterPro" id="IPR001128">
    <property type="entry name" value="Cyt_P450"/>
</dbReference>
<evidence type="ECO:0000256" key="3">
    <source>
        <dbReference type="ARBA" id="ARBA00022723"/>
    </source>
</evidence>
<evidence type="ECO:0000256" key="6">
    <source>
        <dbReference type="ARBA" id="ARBA00023033"/>
    </source>
</evidence>
<protein>
    <submittedName>
        <fullName evidence="9 10">Cytochrome P450</fullName>
    </submittedName>
</protein>
<dbReference type="PANTHER" id="PTHR47947">
    <property type="entry name" value="CYTOCHROME P450 82C3-RELATED"/>
    <property type="match status" value="1"/>
</dbReference>
<evidence type="ECO:0000256" key="5">
    <source>
        <dbReference type="ARBA" id="ARBA00023004"/>
    </source>
</evidence>
<dbReference type="EMBL" id="KC441535">
    <property type="protein sequence ID" value="AGO03797.1"/>
    <property type="molecule type" value="mRNA"/>
</dbReference>
<evidence type="ECO:0000313" key="9">
    <source>
        <dbReference type="EMBL" id="AGO03797.1"/>
    </source>
</evidence>
<name>R9WWB9_TANCI</name>
<dbReference type="GO" id="GO:0020037">
    <property type="term" value="F:heme binding"/>
    <property type="evidence" value="ECO:0007669"/>
    <property type="project" value="InterPro"/>
</dbReference>
<dbReference type="Pfam" id="PF00067">
    <property type="entry name" value="p450"/>
    <property type="match status" value="1"/>
</dbReference>
<dbReference type="GO" id="GO:0016705">
    <property type="term" value="F:oxidoreductase activity, acting on paired donors, with incorporation or reduction of molecular oxygen"/>
    <property type="evidence" value="ECO:0007669"/>
    <property type="project" value="InterPro"/>
</dbReference>
<keyword evidence="3 7" id="KW-0479">Metal-binding</keyword>
<evidence type="ECO:0000313" key="10">
    <source>
        <dbReference type="EMBL" id="AXL93714.1"/>
    </source>
</evidence>
<reference evidence="9" key="1">
    <citation type="submission" date="2013-01" db="EMBL/GenBank/DDBJ databases">
        <title>A single Cytochrome P450 Enzyme Catalyzes the Formation of Chrysanthemic Acid from Chrysanthemol in Pyrethrin Biosynthesis.</title>
        <authorList>
            <person name="Ramirez A."/>
            <person name="Jongsma M."/>
        </authorList>
    </citation>
    <scope>NUCLEOTIDE SEQUENCE</scope>
</reference>
<keyword evidence="2 7" id="KW-0349">Heme</keyword>
<sequence length="518" mass="59059">MELTTLATFLFVLVIAFMILNKMRVNRSKHNAPPRAKGAWPIIGHLHLVAGSRPRQHVLGDWADKYGPIFTIKLGFHQALVVSSTEIAKECFTTNDKVFASRPKAKAVEIMGYNYAMFGLAPYGDYWRQERKIITLEVLSPRRVEMLGHVRESEIRASLKDIHVAWENNKENEGSNMVKVDMKQWFGTLVLNIVVRVISGKRFPANDEEGVHFQNVLRKNVVLMGAFVASDYIPYIDRFDLGGYQKEMKLVWKELDDIMEGWLQERRREMESGQQLERNQAFMDVLISSLQGAPKEDFSDFDHDTVIKASCLELITAGLDTTSVTLTWVLCLLLNNPKALRTVQEEIDEHVGRDRPVEESDMKNLLYLGAVIKETMRLYPAAPLAVPHESTEDCVVSGYNVPKGTRLLINLWKLHRDPNIWSDPEEFKPERFMTTNKDIDVKGRHYDLLPFGSGRRMCPGIYFALQAMHLTLATLIQQFELVKPTDEQIDMSERSGLTTSKATPLEVLLSPRSVPLNT</sequence>